<accession>S0GJG3</accession>
<evidence type="ECO:0000313" key="1">
    <source>
        <dbReference type="EMBL" id="EOS18439.1"/>
    </source>
</evidence>
<dbReference type="PATRIC" id="fig|1235789.3.peg.1780"/>
<keyword evidence="2" id="KW-1185">Reference proteome</keyword>
<comment type="caution">
    <text evidence="1">The sequence shown here is derived from an EMBL/GenBank/DDBJ whole genome shotgun (WGS) entry which is preliminary data.</text>
</comment>
<protein>
    <recommendedName>
        <fullName evidence="3">Apea-like HEPN domain-containing protein</fullName>
    </recommendedName>
</protein>
<proteinExistence type="predicted"/>
<dbReference type="RefSeq" id="WP_010803755.1">
    <property type="nucleotide sequence ID" value="NZ_KE159513.1"/>
</dbReference>
<evidence type="ECO:0008006" key="3">
    <source>
        <dbReference type="Google" id="ProtNLM"/>
    </source>
</evidence>
<dbReference type="Proteomes" id="UP000014140">
    <property type="component" value="Unassembled WGS sequence"/>
</dbReference>
<dbReference type="AlphaFoldDB" id="S0GJG3"/>
<dbReference type="HOGENOM" id="CLU_764442_0_0_10"/>
<name>S0GJG3_9BACT</name>
<evidence type="ECO:0000313" key="2">
    <source>
        <dbReference type="Proteomes" id="UP000014140"/>
    </source>
</evidence>
<gene>
    <name evidence="1" type="ORF">C803_01783</name>
</gene>
<organism evidence="1 2">
    <name type="scientific">Parabacteroides goldsteinii dnLKV18</name>
    <dbReference type="NCBI Taxonomy" id="1235789"/>
    <lineage>
        <taxon>Bacteria</taxon>
        <taxon>Pseudomonadati</taxon>
        <taxon>Bacteroidota</taxon>
        <taxon>Bacteroidia</taxon>
        <taxon>Bacteroidales</taxon>
        <taxon>Tannerellaceae</taxon>
        <taxon>Parabacteroides</taxon>
    </lineage>
</organism>
<sequence length="343" mass="40127">MGILKINEANSYLKECLVNTVAEELPDKKLKIEPRLLFLSKEQFDKANNINIKYNVLKILALKFLIIELESVDYIAIIGNNNVKCENDDLEYIDIDESFYIVTAYGAKIDIKKDCKAYDILQAIYEPEKPEIFQGYELDTFKDFFEPIVIYKLPELCQSNIIFKKYVGTFLMYNKDMLLLPFSDNTKQAYLDIFTDTKCINENILSSSVAYCWRYCFLDIYRCLEPKFTYPCIKKLKSSLSLSHTSDIIDNSLYDILGWRVKEEGAMVDLFDCLPQILKTEFARIKKDDEADIIGKRIYKLRNSIVHHYSVENNIEDVRTPLEWDNLICLMLKAIKEIYAIYT</sequence>
<dbReference type="EMBL" id="ASSQ01000010">
    <property type="protein sequence ID" value="EOS18439.1"/>
    <property type="molecule type" value="Genomic_DNA"/>
</dbReference>
<reference evidence="1 2" key="1">
    <citation type="submission" date="2013-04" db="EMBL/GenBank/DDBJ databases">
        <title>The Genome Sequence of Parabacteroides goldsteinii dnLKV18.</title>
        <authorList>
            <consortium name="The Broad Institute Genomics Platform"/>
            <consortium name="The Broad Institute Genome Sequencing Center for Infectious Disease"/>
            <person name="Earl A."/>
            <person name="Xavier R."/>
            <person name="Kuhn K."/>
            <person name="Stappenbeck T."/>
            <person name="Walker B."/>
            <person name="Young S."/>
            <person name="Zeng Q."/>
            <person name="Gargeya S."/>
            <person name="Fitzgerald M."/>
            <person name="Haas B."/>
            <person name="Abouelleil A."/>
            <person name="Allen A.W."/>
            <person name="Alvarado L."/>
            <person name="Arachchi H.M."/>
            <person name="Berlin A.M."/>
            <person name="Chapman S.B."/>
            <person name="Gainer-Dewar J."/>
            <person name="Goldberg J."/>
            <person name="Griggs A."/>
            <person name="Gujja S."/>
            <person name="Hansen M."/>
            <person name="Howarth C."/>
            <person name="Imamovic A."/>
            <person name="Ireland A."/>
            <person name="Larimer J."/>
            <person name="McCowan C."/>
            <person name="Murphy C."/>
            <person name="Pearson M."/>
            <person name="Poon T.W."/>
            <person name="Priest M."/>
            <person name="Roberts A."/>
            <person name="Saif S."/>
            <person name="Shea T."/>
            <person name="Sisk P."/>
            <person name="Sykes S."/>
            <person name="Wortman J."/>
            <person name="Nusbaum C."/>
            <person name="Birren B."/>
        </authorList>
    </citation>
    <scope>NUCLEOTIDE SEQUENCE [LARGE SCALE GENOMIC DNA]</scope>
    <source>
        <strain evidence="2">dnLKV18</strain>
    </source>
</reference>